<evidence type="ECO:0000256" key="7">
    <source>
        <dbReference type="HAMAP-Rule" id="MF_01509"/>
    </source>
</evidence>
<dbReference type="FunFam" id="1.20.272.10:FF:000029">
    <property type="entry name" value="Replication factor C small subunit"/>
    <property type="match status" value="1"/>
</dbReference>
<dbReference type="SMART" id="SM00382">
    <property type="entry name" value="AAA"/>
    <property type="match status" value="1"/>
</dbReference>
<feature type="binding site" evidence="7">
    <location>
        <begin position="50"/>
        <end position="57"/>
    </location>
    <ligand>
        <name>ATP</name>
        <dbReference type="ChEBI" id="CHEBI:30616"/>
    </ligand>
</feature>
<dbReference type="SUPFAM" id="SSF48019">
    <property type="entry name" value="post-AAA+ oligomerization domain-like"/>
    <property type="match status" value="1"/>
</dbReference>
<proteinExistence type="inferred from homology"/>
<dbReference type="CDD" id="cd00009">
    <property type="entry name" value="AAA"/>
    <property type="match status" value="1"/>
</dbReference>
<evidence type="ECO:0000256" key="3">
    <source>
        <dbReference type="ARBA" id="ARBA00022705"/>
    </source>
</evidence>
<dbReference type="InterPro" id="IPR050238">
    <property type="entry name" value="DNA_Rep/Repair_Clamp_Loader"/>
</dbReference>
<evidence type="ECO:0000313" key="10">
    <source>
        <dbReference type="Proteomes" id="UP000774699"/>
    </source>
</evidence>
<dbReference type="SUPFAM" id="SSF52540">
    <property type="entry name" value="P-loop containing nucleoside triphosphate hydrolases"/>
    <property type="match status" value="1"/>
</dbReference>
<dbReference type="AlphaFoldDB" id="A0A8T4CBD3"/>
<dbReference type="Pfam" id="PF08542">
    <property type="entry name" value="Rep_fac_C"/>
    <property type="match status" value="1"/>
</dbReference>
<dbReference type="GO" id="GO:0016887">
    <property type="term" value="F:ATP hydrolysis activity"/>
    <property type="evidence" value="ECO:0007669"/>
    <property type="project" value="InterPro"/>
</dbReference>
<evidence type="ECO:0000256" key="6">
    <source>
        <dbReference type="ARBA" id="ARBA00031749"/>
    </source>
</evidence>
<comment type="subunit">
    <text evidence="7">Heteromultimer composed of small subunits (RfcS) and large subunits (RfcL).</text>
</comment>
<dbReference type="PANTHER" id="PTHR11669">
    <property type="entry name" value="REPLICATION FACTOR C / DNA POLYMERASE III GAMMA-TAU SUBUNIT"/>
    <property type="match status" value="1"/>
</dbReference>
<evidence type="ECO:0000256" key="4">
    <source>
        <dbReference type="ARBA" id="ARBA00022741"/>
    </source>
</evidence>
<dbReference type="Gene3D" id="1.10.8.60">
    <property type="match status" value="1"/>
</dbReference>
<organism evidence="9 10">
    <name type="scientific">Candidatus Iainarchaeum sp</name>
    <dbReference type="NCBI Taxonomy" id="3101447"/>
    <lineage>
        <taxon>Archaea</taxon>
        <taxon>Candidatus Iainarchaeota</taxon>
        <taxon>Candidatus Iainarchaeia</taxon>
        <taxon>Candidatus Iainarchaeales</taxon>
        <taxon>Candidatus Iainarchaeaceae</taxon>
        <taxon>Candidatus Iainarchaeum</taxon>
    </lineage>
</organism>
<dbReference type="Gene3D" id="3.40.50.300">
    <property type="entry name" value="P-loop containing nucleotide triphosphate hydrolases"/>
    <property type="match status" value="1"/>
</dbReference>
<dbReference type="InterPro" id="IPR003593">
    <property type="entry name" value="AAA+_ATPase"/>
</dbReference>
<protein>
    <recommendedName>
        <fullName evidence="2 7">Replication factor C small subunit</fullName>
        <shortName evidence="7">RFC small subunit</shortName>
    </recommendedName>
    <alternativeName>
        <fullName evidence="6 7">Clamp loader small subunit</fullName>
    </alternativeName>
</protein>
<dbReference type="Pfam" id="PF00004">
    <property type="entry name" value="AAA"/>
    <property type="match status" value="1"/>
</dbReference>
<dbReference type="EMBL" id="VGJJ01000019">
    <property type="protein sequence ID" value="MBM3282258.1"/>
    <property type="molecule type" value="Genomic_DNA"/>
</dbReference>
<comment type="function">
    <text evidence="7">Part of the RFC clamp loader complex which loads the PCNA sliding clamp onto DNA.</text>
</comment>
<feature type="domain" description="AAA+ ATPase" evidence="8">
    <location>
        <begin position="42"/>
        <end position="165"/>
    </location>
</feature>
<accession>A0A8T4CBD3</accession>
<dbReference type="CDD" id="cd18140">
    <property type="entry name" value="HLD_clamp_RFC"/>
    <property type="match status" value="1"/>
</dbReference>
<dbReference type="GO" id="GO:0005524">
    <property type="term" value="F:ATP binding"/>
    <property type="evidence" value="ECO:0007669"/>
    <property type="project" value="UniProtKB-UniRule"/>
</dbReference>
<dbReference type="Gene3D" id="1.20.272.10">
    <property type="match status" value="1"/>
</dbReference>
<dbReference type="InterPro" id="IPR047854">
    <property type="entry name" value="RFC_lid"/>
</dbReference>
<dbReference type="GO" id="GO:0003689">
    <property type="term" value="F:DNA clamp loader activity"/>
    <property type="evidence" value="ECO:0007669"/>
    <property type="project" value="UniProtKB-UniRule"/>
</dbReference>
<keyword evidence="3 7" id="KW-0235">DNA replication</keyword>
<dbReference type="InterPro" id="IPR023748">
    <property type="entry name" value="Rep_factor-C_ssu_arc"/>
</dbReference>
<evidence type="ECO:0000313" key="9">
    <source>
        <dbReference type="EMBL" id="MBM3282258.1"/>
    </source>
</evidence>
<reference evidence="9" key="1">
    <citation type="submission" date="2019-03" db="EMBL/GenBank/DDBJ databases">
        <title>Lake Tanganyika Metagenome-Assembled Genomes (MAGs).</title>
        <authorList>
            <person name="Tran P."/>
        </authorList>
    </citation>
    <scope>NUCLEOTIDE SEQUENCE</scope>
    <source>
        <strain evidence="9">M_DeepCast_50m_m2_156</strain>
    </source>
</reference>
<comment type="similarity">
    <text evidence="1 7">Belongs to the activator 1 small subunits family. RfcS subfamily.</text>
</comment>
<evidence type="ECO:0000256" key="2">
    <source>
        <dbReference type="ARBA" id="ARBA00014164"/>
    </source>
</evidence>
<dbReference type="InterPro" id="IPR008921">
    <property type="entry name" value="DNA_pol3_clamp-load_cplx_C"/>
</dbReference>
<sequence>MTNEAGTLKLPWVEKYRPVKLHDVVGQEIITKRLESYVKTRDLPHLMFAGHAGIGKTSAAVALAKEMFGEEYTRNFLELNASDERGIDVVRSTIKEFARTLAFNADFKIIFLDECDALTQDAQQALRRTMEKYSKTCRFILSCNYSSRIIEPIQSRCVVFRFKPLNKKDLEKQIQHIAQHEKLHVEPKAIDALEYVAEGDLRKAINVLQASAALESKVTETVVFTVANRAKPKEVREMIELAIAGKFLESREKLDALMLEQGLSGEDVIKQVHKEVVDWDEKTLDSKTKIRLIDKIGEYDFRLVEGANERIQLEAMLAQMGLVVSEKK</sequence>
<dbReference type="InterPro" id="IPR003959">
    <property type="entry name" value="ATPase_AAA_core"/>
</dbReference>
<dbReference type="InterPro" id="IPR013748">
    <property type="entry name" value="Rep_factorC_C"/>
</dbReference>
<dbReference type="FunFam" id="3.40.50.300:FF:000952">
    <property type="entry name" value="Replication factor C subunit 2"/>
    <property type="match status" value="1"/>
</dbReference>
<dbReference type="GO" id="GO:0003677">
    <property type="term" value="F:DNA binding"/>
    <property type="evidence" value="ECO:0007669"/>
    <property type="project" value="InterPro"/>
</dbReference>
<dbReference type="NCBIfam" id="NF001679">
    <property type="entry name" value="PRK00440.1"/>
    <property type="match status" value="1"/>
</dbReference>
<evidence type="ECO:0000256" key="1">
    <source>
        <dbReference type="ARBA" id="ARBA00009668"/>
    </source>
</evidence>
<evidence type="ECO:0000259" key="8">
    <source>
        <dbReference type="SMART" id="SM00382"/>
    </source>
</evidence>
<dbReference type="GO" id="GO:0006281">
    <property type="term" value="P:DNA repair"/>
    <property type="evidence" value="ECO:0007669"/>
    <property type="project" value="TreeGrafter"/>
</dbReference>
<gene>
    <name evidence="7" type="primary">rfcS</name>
    <name evidence="9" type="ORF">FJY86_02880</name>
</gene>
<keyword evidence="4 7" id="KW-0547">Nucleotide-binding</keyword>
<comment type="caution">
    <text evidence="9">The sequence shown here is derived from an EMBL/GenBank/DDBJ whole genome shotgun (WGS) entry which is preliminary data.</text>
</comment>
<name>A0A8T4CBD3_9ARCH</name>
<evidence type="ECO:0000256" key="5">
    <source>
        <dbReference type="ARBA" id="ARBA00022840"/>
    </source>
</evidence>
<dbReference type="PANTHER" id="PTHR11669:SF20">
    <property type="entry name" value="REPLICATION FACTOR C SUBUNIT 4"/>
    <property type="match status" value="1"/>
</dbReference>
<dbReference type="GO" id="GO:0006261">
    <property type="term" value="P:DNA-templated DNA replication"/>
    <property type="evidence" value="ECO:0007669"/>
    <property type="project" value="TreeGrafter"/>
</dbReference>
<dbReference type="Proteomes" id="UP000774699">
    <property type="component" value="Unassembled WGS sequence"/>
</dbReference>
<keyword evidence="5 7" id="KW-0067">ATP-binding</keyword>
<dbReference type="GO" id="GO:0005663">
    <property type="term" value="C:DNA replication factor C complex"/>
    <property type="evidence" value="ECO:0007669"/>
    <property type="project" value="InterPro"/>
</dbReference>
<dbReference type="InterPro" id="IPR027417">
    <property type="entry name" value="P-loop_NTPase"/>
</dbReference>
<dbReference type="HAMAP" id="MF_01509">
    <property type="entry name" value="RfcS"/>
    <property type="match status" value="1"/>
</dbReference>